<dbReference type="SUPFAM" id="SSF53756">
    <property type="entry name" value="UDP-Glycosyltransferase/glycogen phosphorylase"/>
    <property type="match status" value="1"/>
</dbReference>
<dbReference type="InterPro" id="IPR001296">
    <property type="entry name" value="Glyco_trans_1"/>
</dbReference>
<proteinExistence type="predicted"/>
<dbReference type="Proteomes" id="UP000572680">
    <property type="component" value="Unassembled WGS sequence"/>
</dbReference>
<keyword evidence="2 5" id="KW-0808">Transferase</keyword>
<evidence type="ECO:0000313" key="6">
    <source>
        <dbReference type="Proteomes" id="UP000572680"/>
    </source>
</evidence>
<dbReference type="CDD" id="cd03794">
    <property type="entry name" value="GT4_WbuB-like"/>
    <property type="match status" value="1"/>
</dbReference>
<gene>
    <name evidence="5" type="ORF">HNR61_007241</name>
</gene>
<accession>A0A7W3LWF1</accession>
<organism evidence="5 6">
    <name type="scientific">Actinomadura namibiensis</name>
    <dbReference type="NCBI Taxonomy" id="182080"/>
    <lineage>
        <taxon>Bacteria</taxon>
        <taxon>Bacillati</taxon>
        <taxon>Actinomycetota</taxon>
        <taxon>Actinomycetes</taxon>
        <taxon>Streptosporangiales</taxon>
        <taxon>Thermomonosporaceae</taxon>
        <taxon>Actinomadura</taxon>
    </lineage>
</organism>
<sequence length="531" mass="58093">MLLRAGPLPSAYGLWDQGRQDEALAVVEAAARRAGPRRLRRLAGFAVAVERPDTAVRLLAGLPDRDPAKPYLTGLLASKDGRLTEALDTVRRGRTRSAARLRRDLSGRVEALTWRPATNVTPPRPVTPEPGRVLHIVTNALPATNAGYTVRTHRIAATQRALGLDPHVVTRLGHPVVQGRPDPRPGAEVDGVPYHRLVPWRLPPHSRAALEANVAAASRLVERLRPAVLHAASNHVNAQIALALRERHGVPVVYEMRGFLEESWLSRDSRRSTDRDFYRFSRDLETACMRAADLVVTLGEVMREEIVARGVPAGKVVVIPNGVDEAFLEPLPDAAGLRAELGIAPDEKVAGTTTSFFSYEGLDTLLAAGAALRDQGHPVRLLLVGDGPERAALQARAAELGLTDAIFTGRVPADQVRRYHAVLDAFVVPRRDERVCRMVTPLKPLEAMAGGVPVIASDLPALREIITHEKTGLLTVPQNPDLLAKALQNILYSPSSQHMQHAAREWVRNERTWRIGMERLLDAYRSLGVSC</sequence>
<comment type="caution">
    <text evidence="5">The sequence shown here is derived from an EMBL/GenBank/DDBJ whole genome shotgun (WGS) entry which is preliminary data.</text>
</comment>
<dbReference type="Pfam" id="PF13579">
    <property type="entry name" value="Glyco_trans_4_4"/>
    <property type="match status" value="1"/>
</dbReference>
<evidence type="ECO:0000313" key="5">
    <source>
        <dbReference type="EMBL" id="MBA8955565.1"/>
    </source>
</evidence>
<dbReference type="RefSeq" id="WP_246444496.1">
    <property type="nucleotide sequence ID" value="NZ_BAAALP010000127.1"/>
</dbReference>
<evidence type="ECO:0000259" key="3">
    <source>
        <dbReference type="Pfam" id="PF00534"/>
    </source>
</evidence>
<dbReference type="PANTHER" id="PTHR45947:SF3">
    <property type="entry name" value="SULFOQUINOVOSYL TRANSFERASE SQD2"/>
    <property type="match status" value="1"/>
</dbReference>
<evidence type="ECO:0000256" key="1">
    <source>
        <dbReference type="ARBA" id="ARBA00022676"/>
    </source>
</evidence>
<evidence type="ECO:0000256" key="2">
    <source>
        <dbReference type="ARBA" id="ARBA00022679"/>
    </source>
</evidence>
<dbReference type="InterPro" id="IPR028098">
    <property type="entry name" value="Glyco_trans_4-like_N"/>
</dbReference>
<reference evidence="5 6" key="1">
    <citation type="submission" date="2020-08" db="EMBL/GenBank/DDBJ databases">
        <title>Genomic Encyclopedia of Type Strains, Phase IV (KMG-IV): sequencing the most valuable type-strain genomes for metagenomic binning, comparative biology and taxonomic classification.</title>
        <authorList>
            <person name="Goeker M."/>
        </authorList>
    </citation>
    <scope>NUCLEOTIDE SEQUENCE [LARGE SCALE GENOMIC DNA]</scope>
    <source>
        <strain evidence="5 6">DSM 44197</strain>
    </source>
</reference>
<name>A0A7W3LWF1_ACTNM</name>
<evidence type="ECO:0000259" key="4">
    <source>
        <dbReference type="Pfam" id="PF13579"/>
    </source>
</evidence>
<feature type="domain" description="Glycosyl transferase family 1" evidence="3">
    <location>
        <begin position="338"/>
        <end position="505"/>
    </location>
</feature>
<dbReference type="PANTHER" id="PTHR45947">
    <property type="entry name" value="SULFOQUINOVOSYL TRANSFERASE SQD2"/>
    <property type="match status" value="1"/>
</dbReference>
<dbReference type="GO" id="GO:1901137">
    <property type="term" value="P:carbohydrate derivative biosynthetic process"/>
    <property type="evidence" value="ECO:0007669"/>
    <property type="project" value="UniProtKB-ARBA"/>
</dbReference>
<dbReference type="EMBL" id="JACJIA010000012">
    <property type="protein sequence ID" value="MBA8955565.1"/>
    <property type="molecule type" value="Genomic_DNA"/>
</dbReference>
<dbReference type="Pfam" id="PF00534">
    <property type="entry name" value="Glycos_transf_1"/>
    <property type="match status" value="1"/>
</dbReference>
<dbReference type="Gene3D" id="3.40.50.2000">
    <property type="entry name" value="Glycogen Phosphorylase B"/>
    <property type="match status" value="2"/>
</dbReference>
<dbReference type="AlphaFoldDB" id="A0A7W3LWF1"/>
<dbReference type="InterPro" id="IPR050194">
    <property type="entry name" value="Glycosyltransferase_grp1"/>
</dbReference>
<keyword evidence="1" id="KW-0328">Glycosyltransferase</keyword>
<dbReference type="GO" id="GO:0016758">
    <property type="term" value="F:hexosyltransferase activity"/>
    <property type="evidence" value="ECO:0007669"/>
    <property type="project" value="TreeGrafter"/>
</dbReference>
<protein>
    <submittedName>
        <fullName evidence="5">Glycosyltransferase involved in cell wall biosynthesis</fullName>
    </submittedName>
</protein>
<keyword evidence="6" id="KW-1185">Reference proteome</keyword>
<feature type="domain" description="Glycosyltransferase subfamily 4-like N-terminal" evidence="4">
    <location>
        <begin position="147"/>
        <end position="322"/>
    </location>
</feature>